<proteinExistence type="predicted"/>
<protein>
    <submittedName>
        <fullName evidence="2">Uncharacterized protein</fullName>
    </submittedName>
</protein>
<comment type="caution">
    <text evidence="2">The sequence shown here is derived from an EMBL/GenBank/DDBJ whole genome shotgun (WGS) entry which is preliminary data.</text>
</comment>
<accession>A0ABP4PFC1</accession>
<feature type="compositionally biased region" description="Acidic residues" evidence="1">
    <location>
        <begin position="117"/>
        <end position="128"/>
    </location>
</feature>
<sequence length="141" mass="15094">MPPQSQYCERDGEQPDGELARLRRQHQRENRRPGAAVGEALLSQVAGQEADHQGACGKQMREVGEGEAADGHQRSTEVGPAQRGKGGDEQEGQEFDGRGGAEEDAGPDRATAYGEDDRGDDQEGGEDVDMGRVAGFQGDDR</sequence>
<reference evidence="3" key="1">
    <citation type="journal article" date="2019" name="Int. J. Syst. Evol. Microbiol.">
        <title>The Global Catalogue of Microorganisms (GCM) 10K type strain sequencing project: providing services to taxonomists for standard genome sequencing and annotation.</title>
        <authorList>
            <consortium name="The Broad Institute Genomics Platform"/>
            <consortium name="The Broad Institute Genome Sequencing Center for Infectious Disease"/>
            <person name="Wu L."/>
            <person name="Ma J."/>
        </authorList>
    </citation>
    <scope>NUCLEOTIDE SEQUENCE [LARGE SCALE GENOMIC DNA]</scope>
    <source>
        <strain evidence="3">JCM 14969</strain>
    </source>
</reference>
<feature type="compositionally biased region" description="Basic and acidic residues" evidence="1">
    <location>
        <begin position="59"/>
        <end position="75"/>
    </location>
</feature>
<organism evidence="2 3">
    <name type="scientific">Kribbella sancticallisti</name>
    <dbReference type="NCBI Taxonomy" id="460087"/>
    <lineage>
        <taxon>Bacteria</taxon>
        <taxon>Bacillati</taxon>
        <taxon>Actinomycetota</taxon>
        <taxon>Actinomycetes</taxon>
        <taxon>Propionibacteriales</taxon>
        <taxon>Kribbellaceae</taxon>
        <taxon>Kribbella</taxon>
    </lineage>
</organism>
<evidence type="ECO:0000313" key="3">
    <source>
        <dbReference type="Proteomes" id="UP001500393"/>
    </source>
</evidence>
<keyword evidence="3" id="KW-1185">Reference proteome</keyword>
<evidence type="ECO:0000313" key="2">
    <source>
        <dbReference type="EMBL" id="GAA1578234.1"/>
    </source>
</evidence>
<gene>
    <name evidence="2" type="ORF">GCM10009789_34620</name>
</gene>
<feature type="region of interest" description="Disordered" evidence="1">
    <location>
        <begin position="45"/>
        <end position="141"/>
    </location>
</feature>
<name>A0ABP4PFC1_9ACTN</name>
<dbReference type="EMBL" id="BAAAOS010000020">
    <property type="protein sequence ID" value="GAA1578234.1"/>
    <property type="molecule type" value="Genomic_DNA"/>
</dbReference>
<dbReference type="Proteomes" id="UP001500393">
    <property type="component" value="Unassembled WGS sequence"/>
</dbReference>
<evidence type="ECO:0000256" key="1">
    <source>
        <dbReference type="SAM" id="MobiDB-lite"/>
    </source>
</evidence>